<dbReference type="PANTHER" id="PTHR11530">
    <property type="entry name" value="D-AMINO ACID OXIDASE"/>
    <property type="match status" value="1"/>
</dbReference>
<dbReference type="Gene3D" id="3.40.50.720">
    <property type="entry name" value="NAD(P)-binding Rossmann-like Domain"/>
    <property type="match status" value="1"/>
</dbReference>
<gene>
    <name evidence="10" type="ORF">BJ983_001095</name>
</gene>
<comment type="similarity">
    <text evidence="2">Belongs to the DAMOX/DASOX family.</text>
</comment>
<keyword evidence="3" id="KW-0285">Flavoprotein</keyword>
<dbReference type="SUPFAM" id="SSF54373">
    <property type="entry name" value="FAD-linked reductases, C-terminal domain"/>
    <property type="match status" value="1"/>
</dbReference>
<dbReference type="InterPro" id="IPR006076">
    <property type="entry name" value="FAD-dep_OxRdtase"/>
</dbReference>
<dbReference type="GO" id="GO:0005737">
    <property type="term" value="C:cytoplasm"/>
    <property type="evidence" value="ECO:0007669"/>
    <property type="project" value="TreeGrafter"/>
</dbReference>
<dbReference type="GO" id="GO:0019478">
    <property type="term" value="P:D-amino acid catabolic process"/>
    <property type="evidence" value="ECO:0007669"/>
    <property type="project" value="TreeGrafter"/>
</dbReference>
<dbReference type="SUPFAM" id="SSF51971">
    <property type="entry name" value="Nucleotide-binding domain"/>
    <property type="match status" value="1"/>
</dbReference>
<evidence type="ECO:0000256" key="1">
    <source>
        <dbReference type="ARBA" id="ARBA00001974"/>
    </source>
</evidence>
<organism evidence="10 11">
    <name type="scientific">Actinomycetospora corticicola</name>
    <dbReference type="NCBI Taxonomy" id="663602"/>
    <lineage>
        <taxon>Bacteria</taxon>
        <taxon>Bacillati</taxon>
        <taxon>Actinomycetota</taxon>
        <taxon>Actinomycetes</taxon>
        <taxon>Pseudonocardiales</taxon>
        <taxon>Pseudonocardiaceae</taxon>
        <taxon>Actinomycetospora</taxon>
    </lineage>
</organism>
<keyword evidence="5 10" id="KW-0560">Oxidoreductase</keyword>
<dbReference type="RefSeq" id="WP_179792892.1">
    <property type="nucleotide sequence ID" value="NZ_BAABHP010000004.1"/>
</dbReference>
<dbReference type="GO" id="GO:0003884">
    <property type="term" value="F:D-amino-acid oxidase activity"/>
    <property type="evidence" value="ECO:0007669"/>
    <property type="project" value="UniProtKB-EC"/>
</dbReference>
<evidence type="ECO:0000313" key="10">
    <source>
        <dbReference type="EMBL" id="NYD34993.1"/>
    </source>
</evidence>
<dbReference type="AlphaFoldDB" id="A0A7Y9DT23"/>
<name>A0A7Y9DT23_9PSEU</name>
<keyword evidence="11" id="KW-1185">Reference proteome</keyword>
<evidence type="ECO:0000256" key="6">
    <source>
        <dbReference type="ARBA" id="ARBA00039101"/>
    </source>
</evidence>
<accession>A0A7Y9DT23</accession>
<protein>
    <recommendedName>
        <fullName evidence="7">D-amino-acid oxidase</fullName>
        <ecNumber evidence="6">1.4.3.3</ecNumber>
    </recommendedName>
</protein>
<keyword evidence="4" id="KW-0274">FAD</keyword>
<dbReference type="GO" id="GO:0071949">
    <property type="term" value="F:FAD binding"/>
    <property type="evidence" value="ECO:0007669"/>
    <property type="project" value="InterPro"/>
</dbReference>
<sequence>MPTPPPTRAEVVVVGAGVIGLTTAVVLSSAGWRTEVWTADDPAETPSARAAAVWTPTPHAPLQTSLTWAARSLQEFCGLSRVPDSGVTLAEGLTLTASDTSGHLPALTRLSPDLRDAARDELPAGFTAGLRYRLPLIDMDRYVPWLLQRLDTTGGRLRQQRVATLAEPLAAAPVVVNASGLGARDLTPDPTVRPVFSQYVVTDNPGLDRVVVDTTDSRRWVSVVPHRDRVHLGGVRVTGRDDERPDRELASDVLRRCRELEPALVDARVRRIDAGLLPSRPTMRLEIENLAAGRVVHAYGHASGGVTASWGAAHAVAALVGVPPGP</sequence>
<feature type="domain" description="FAD dependent oxidoreductase" evidence="9">
    <location>
        <begin position="11"/>
        <end position="319"/>
    </location>
</feature>
<evidence type="ECO:0000256" key="8">
    <source>
        <dbReference type="ARBA" id="ARBA00049547"/>
    </source>
</evidence>
<dbReference type="InterPro" id="IPR006181">
    <property type="entry name" value="D-amino_acid_oxidase_CS"/>
</dbReference>
<comment type="catalytic activity">
    <reaction evidence="8">
        <text>a D-alpha-amino acid + O2 + H2O = a 2-oxocarboxylate + H2O2 + NH4(+)</text>
        <dbReference type="Rhea" id="RHEA:21816"/>
        <dbReference type="ChEBI" id="CHEBI:15377"/>
        <dbReference type="ChEBI" id="CHEBI:15379"/>
        <dbReference type="ChEBI" id="CHEBI:16240"/>
        <dbReference type="ChEBI" id="CHEBI:28938"/>
        <dbReference type="ChEBI" id="CHEBI:35179"/>
        <dbReference type="ChEBI" id="CHEBI:59871"/>
        <dbReference type="EC" id="1.4.3.3"/>
    </reaction>
    <physiologicalReaction direction="left-to-right" evidence="8">
        <dbReference type="Rhea" id="RHEA:21817"/>
    </physiologicalReaction>
</comment>
<dbReference type="Proteomes" id="UP000535890">
    <property type="component" value="Unassembled WGS sequence"/>
</dbReference>
<evidence type="ECO:0000313" key="11">
    <source>
        <dbReference type="Proteomes" id="UP000535890"/>
    </source>
</evidence>
<evidence type="ECO:0000256" key="4">
    <source>
        <dbReference type="ARBA" id="ARBA00022827"/>
    </source>
</evidence>
<dbReference type="PROSITE" id="PS00677">
    <property type="entry name" value="DAO"/>
    <property type="match status" value="1"/>
</dbReference>
<evidence type="ECO:0000256" key="3">
    <source>
        <dbReference type="ARBA" id="ARBA00022630"/>
    </source>
</evidence>
<comment type="cofactor">
    <cofactor evidence="1">
        <name>FAD</name>
        <dbReference type="ChEBI" id="CHEBI:57692"/>
    </cofactor>
</comment>
<evidence type="ECO:0000256" key="5">
    <source>
        <dbReference type="ARBA" id="ARBA00023002"/>
    </source>
</evidence>
<dbReference type="InterPro" id="IPR023209">
    <property type="entry name" value="DAO"/>
</dbReference>
<evidence type="ECO:0000259" key="9">
    <source>
        <dbReference type="Pfam" id="PF01266"/>
    </source>
</evidence>
<evidence type="ECO:0000256" key="7">
    <source>
        <dbReference type="ARBA" id="ARBA00039751"/>
    </source>
</evidence>
<dbReference type="EC" id="1.4.3.3" evidence="6"/>
<dbReference type="Pfam" id="PF01266">
    <property type="entry name" value="DAO"/>
    <property type="match status" value="1"/>
</dbReference>
<reference evidence="10 11" key="1">
    <citation type="submission" date="2020-07" db="EMBL/GenBank/DDBJ databases">
        <title>Sequencing the genomes of 1000 actinobacteria strains.</title>
        <authorList>
            <person name="Klenk H.-P."/>
        </authorList>
    </citation>
    <scope>NUCLEOTIDE SEQUENCE [LARGE SCALE GENOMIC DNA]</scope>
    <source>
        <strain evidence="10 11">DSM 45772</strain>
    </source>
</reference>
<dbReference type="EMBL" id="JACCBN010000001">
    <property type="protein sequence ID" value="NYD34993.1"/>
    <property type="molecule type" value="Genomic_DNA"/>
</dbReference>
<dbReference type="PANTHER" id="PTHR11530:SF11">
    <property type="entry name" value="D-ASPARTATE OXIDASE"/>
    <property type="match status" value="1"/>
</dbReference>
<proteinExistence type="inferred from homology"/>
<dbReference type="Gene3D" id="3.30.9.10">
    <property type="entry name" value="D-Amino Acid Oxidase, subunit A, domain 2"/>
    <property type="match status" value="1"/>
</dbReference>
<comment type="caution">
    <text evidence="10">The sequence shown here is derived from an EMBL/GenBank/DDBJ whole genome shotgun (WGS) entry which is preliminary data.</text>
</comment>
<evidence type="ECO:0000256" key="2">
    <source>
        <dbReference type="ARBA" id="ARBA00006730"/>
    </source>
</evidence>